<feature type="domain" description="YhcG PDDEXK nuclease" evidence="1">
    <location>
        <begin position="183"/>
        <end position="331"/>
    </location>
</feature>
<evidence type="ECO:0000313" key="3">
    <source>
        <dbReference type="EMBL" id="CUP73331.1"/>
    </source>
</evidence>
<reference evidence="3 4" key="1">
    <citation type="submission" date="2015-09" db="EMBL/GenBank/DDBJ databases">
        <authorList>
            <consortium name="Pathogen Informatics"/>
        </authorList>
    </citation>
    <scope>NUCLEOTIDE SEQUENCE [LARGE SCALE GENOMIC DNA]</scope>
    <source>
        <strain evidence="3 4">2789STDY5834911</strain>
    </source>
</reference>
<dbReference type="InterPro" id="IPR009362">
    <property type="entry name" value="YhcG_C"/>
</dbReference>
<organism evidence="3 4">
    <name type="scientific">Blautia wexlerae</name>
    <dbReference type="NCBI Taxonomy" id="418240"/>
    <lineage>
        <taxon>Bacteria</taxon>
        <taxon>Bacillati</taxon>
        <taxon>Bacillota</taxon>
        <taxon>Clostridia</taxon>
        <taxon>Lachnospirales</taxon>
        <taxon>Lachnospiraceae</taxon>
        <taxon>Blautia</taxon>
    </lineage>
</organism>
<evidence type="ECO:0000313" key="4">
    <source>
        <dbReference type="Proteomes" id="UP000095712"/>
    </source>
</evidence>
<dbReference type="EMBL" id="CZAW01000029">
    <property type="protein sequence ID" value="CUP73331.1"/>
    <property type="molecule type" value="Genomic_DNA"/>
</dbReference>
<feature type="domain" description="YhcG N-terminal" evidence="2">
    <location>
        <begin position="17"/>
        <end position="153"/>
    </location>
</feature>
<dbReference type="Gene3D" id="3.40.1350.10">
    <property type="match status" value="1"/>
</dbReference>
<dbReference type="InterPro" id="IPR041527">
    <property type="entry name" value="YhcG_N"/>
</dbReference>
<evidence type="ECO:0000259" key="2">
    <source>
        <dbReference type="Pfam" id="PF17761"/>
    </source>
</evidence>
<dbReference type="AlphaFoldDB" id="A0A174QMZ1"/>
<dbReference type="InterPro" id="IPR011856">
    <property type="entry name" value="tRNA_endonuc-like_dom_sf"/>
</dbReference>
<dbReference type="GO" id="GO:0003676">
    <property type="term" value="F:nucleic acid binding"/>
    <property type="evidence" value="ECO:0007669"/>
    <property type="project" value="InterPro"/>
</dbReference>
<name>A0A174QMZ1_9FIRM</name>
<accession>A0A174QMZ1</accession>
<protein>
    <submittedName>
        <fullName evidence="3">Uncharacterized conserved protein</fullName>
    </submittedName>
</protein>
<dbReference type="Pfam" id="PF17761">
    <property type="entry name" value="DUF1016_N"/>
    <property type="match status" value="1"/>
</dbReference>
<dbReference type="InterPro" id="IPR053148">
    <property type="entry name" value="PD-DEXK-like_domain"/>
</dbReference>
<dbReference type="OrthoDB" id="9801263at2"/>
<dbReference type="Pfam" id="PF06250">
    <property type="entry name" value="YhcG_C"/>
    <property type="match status" value="1"/>
</dbReference>
<dbReference type="GeneID" id="75081161"/>
<dbReference type="PANTHER" id="PTHR30547:SF5">
    <property type="entry name" value="NUCLEASE YHCG-RELATED"/>
    <property type="match status" value="1"/>
</dbReference>
<dbReference type="PANTHER" id="PTHR30547">
    <property type="entry name" value="UNCHARACTERIZED PROTEIN YHCG-RELATED"/>
    <property type="match status" value="1"/>
</dbReference>
<sequence>MKKEIIVANNIDNIYDEINALIREKKTDVKKVVNDAIISLNWGIGKRLSAEFTGDNKPEYGKKVVAEVSKRLEQEYGSGFDKTSISRMIKFYQEFPDFEKVATLSQQLTWSHFVEILPINDELKRDFYAAMCMQENWSVRTLRERKKSMLYERTAISKKPEETIKNEIAELRDDGKMSLDLFYRDPYMLDFLGLRDTYSEKDLENAILAELEKFILEMGSDFAFLARQKHFVLDGKDYYMDLLFYHRGLKRLVLVELKLGEFEPQDKGQVELYLRWLEKNERVEGEESPVALILCAEKSQETIELMQLDHGNIHVGQYMTKMPPKELLEQKLSLAIANARELLEQRKEE</sequence>
<dbReference type="RefSeq" id="WP_025578043.1">
    <property type="nucleotide sequence ID" value="NZ_CZAW01000029.1"/>
</dbReference>
<evidence type="ECO:0000259" key="1">
    <source>
        <dbReference type="Pfam" id="PF06250"/>
    </source>
</evidence>
<proteinExistence type="predicted"/>
<gene>
    <name evidence="3" type="ORF">ERS852523_02619</name>
</gene>
<dbReference type="Proteomes" id="UP000095712">
    <property type="component" value="Unassembled WGS sequence"/>
</dbReference>